<accession>A0A2U2J5X8</accession>
<reference evidence="1 2" key="1">
    <citation type="submission" date="2018-05" db="EMBL/GenBank/DDBJ databases">
        <title>Genome of Sphingosinicella humi QZX222.</title>
        <authorList>
            <person name="Qiao Z."/>
            <person name="Wang G."/>
        </authorList>
    </citation>
    <scope>NUCLEOTIDE SEQUENCE [LARGE SCALE GENOMIC DNA]</scope>
    <source>
        <strain evidence="1 2">QZX222</strain>
    </source>
</reference>
<name>A0A2U2J5X8_9SPHN</name>
<keyword evidence="2" id="KW-1185">Reference proteome</keyword>
<dbReference type="AlphaFoldDB" id="A0A2U2J5X8"/>
<organism evidence="1 2">
    <name type="scientific">Allosphingosinicella humi</name>
    <dbReference type="NCBI Taxonomy" id="2068657"/>
    <lineage>
        <taxon>Bacteria</taxon>
        <taxon>Pseudomonadati</taxon>
        <taxon>Pseudomonadota</taxon>
        <taxon>Alphaproteobacteria</taxon>
        <taxon>Sphingomonadales</taxon>
        <taxon>Sphingomonadaceae</taxon>
        <taxon>Allosphingosinicella</taxon>
    </lineage>
</organism>
<gene>
    <name evidence="1" type="ORF">DF286_13310</name>
</gene>
<sequence>MDARFPPRSVAKGRIWGVTKLTVSYQSPKLQNGRSPHGQLQPFFQVRSAAGMLRKSRRSAGASARRRSLDVGALGEGEPIVDIDAQVANRAFDLGVAK</sequence>
<evidence type="ECO:0000313" key="2">
    <source>
        <dbReference type="Proteomes" id="UP000245916"/>
    </source>
</evidence>
<comment type="caution">
    <text evidence="1">The sequence shown here is derived from an EMBL/GenBank/DDBJ whole genome shotgun (WGS) entry which is preliminary data.</text>
</comment>
<proteinExistence type="predicted"/>
<evidence type="ECO:0000313" key="1">
    <source>
        <dbReference type="EMBL" id="PWG03746.1"/>
    </source>
</evidence>
<dbReference type="Proteomes" id="UP000245916">
    <property type="component" value="Unassembled WGS sequence"/>
</dbReference>
<dbReference type="EMBL" id="QFFF01000001">
    <property type="protein sequence ID" value="PWG03746.1"/>
    <property type="molecule type" value="Genomic_DNA"/>
</dbReference>
<protein>
    <submittedName>
        <fullName evidence="1">Uncharacterized protein</fullName>
    </submittedName>
</protein>